<dbReference type="GO" id="GO:0006119">
    <property type="term" value="P:oxidative phosphorylation"/>
    <property type="evidence" value="ECO:0007669"/>
    <property type="project" value="UniProtKB-UniPathway"/>
</dbReference>
<comment type="pathway">
    <text evidence="2 16">Energy metabolism; oxidative phosphorylation.</text>
</comment>
<organism evidence="18">
    <name type="scientific">uncultured delta proteobacterium</name>
    <dbReference type="NCBI Taxonomy" id="34034"/>
    <lineage>
        <taxon>Bacteria</taxon>
        <taxon>Deltaproteobacteria</taxon>
        <taxon>environmental samples</taxon>
    </lineage>
</organism>
<evidence type="ECO:0000256" key="12">
    <source>
        <dbReference type="ARBA" id="ARBA00023008"/>
    </source>
</evidence>
<evidence type="ECO:0000256" key="5">
    <source>
        <dbReference type="ARBA" id="ARBA00022660"/>
    </source>
</evidence>
<dbReference type="EC" id="7.1.1.9" evidence="16"/>
<dbReference type="SUPFAM" id="SSF81442">
    <property type="entry name" value="Cytochrome c oxidase subunit I-like"/>
    <property type="match status" value="1"/>
</dbReference>
<feature type="transmembrane region" description="Helical" evidence="16">
    <location>
        <begin position="153"/>
        <end position="175"/>
    </location>
</feature>
<keyword evidence="11 16" id="KW-0408">Iron</keyword>
<gene>
    <name evidence="18" type="primary">ctaD</name>
    <name evidence="18" type="ORF">KL86DPRO_10357</name>
</gene>
<dbReference type="InterPro" id="IPR023615">
    <property type="entry name" value="Cyt_c_Oxase_su1_BS"/>
</dbReference>
<dbReference type="UniPathway" id="UPA00705"/>
<sequence length="534" mass="59288">MTSFLETAPGAKGGIGAWIFSTDHKRIGMMYLYAIVAMFLVGMVLGFCIRLELMTPSWKMLGDRAYNALFTLHGVLMIFLVVIPSIPATFGNLFLPIQIGAEDVAFPKLNNFSWWLYMTGMVLAVVAMFTGSGPPDTGWTFYVPFSEVTTTNVSLAVFAVFILGFSSILTGLNFITTLHRLRAPGMGWTKMPLFCWSLYATGWIQVLATPVLAITLLLIIAERLLGIGLFDPSRGGDPILYQHLFWIYSHPAVYVMILPAMGVISEVLPVFSRKSIFGYKMIAFSSLAIAFAGSLVWAHHMFVSGMSDTAVLIFSFLTFVVAIPSAIKVFNWVATLYKGSIHLEPPLLYALAFLFLFSIGGLTGLVLGSAGTDVHVHDTYFVVAHFHYVIFGGLGYAFFSAMHYWLPKVYGRMYNKRKASWACLGSFIGFNLLYFPMFIAGLEGMPRRYHSYLPKYAGLQLLSTFGSWILAASLLVMFWNLWVGIRHGQPVGMNPWGAATLEWTIPSPPPHHNFAEEPVITRGPYDFEGVEADD</sequence>
<dbReference type="GO" id="GO:0016491">
    <property type="term" value="F:oxidoreductase activity"/>
    <property type="evidence" value="ECO:0007669"/>
    <property type="project" value="UniProtKB-KW"/>
</dbReference>
<reference evidence="18" key="1">
    <citation type="submission" date="2016-04" db="EMBL/GenBank/DDBJ databases">
        <authorList>
            <person name="Evans L.H."/>
            <person name="Alamgir A."/>
            <person name="Owens N."/>
            <person name="Weber N.D."/>
            <person name="Virtaneva K."/>
            <person name="Barbian K."/>
            <person name="Babar A."/>
            <person name="Rosenke K."/>
        </authorList>
    </citation>
    <scope>NUCLEOTIDE SEQUENCE</scope>
    <source>
        <strain evidence="18">86</strain>
    </source>
</reference>
<evidence type="ECO:0000256" key="1">
    <source>
        <dbReference type="ARBA" id="ARBA00004141"/>
    </source>
</evidence>
<evidence type="ECO:0000256" key="16">
    <source>
        <dbReference type="RuleBase" id="RU363061"/>
    </source>
</evidence>
<dbReference type="InterPro" id="IPR000883">
    <property type="entry name" value="Cyt_C_Oxase_1"/>
</dbReference>
<feature type="transmembrane region" description="Helical" evidence="16">
    <location>
        <begin position="65"/>
        <end position="94"/>
    </location>
</feature>
<feature type="transmembrane region" description="Helical" evidence="16">
    <location>
        <begin position="346"/>
        <end position="367"/>
    </location>
</feature>
<evidence type="ECO:0000256" key="11">
    <source>
        <dbReference type="ARBA" id="ARBA00023004"/>
    </source>
</evidence>
<dbReference type="GO" id="GO:0005886">
    <property type="term" value="C:plasma membrane"/>
    <property type="evidence" value="ECO:0007669"/>
    <property type="project" value="UniProtKB-SubCell"/>
</dbReference>
<dbReference type="PANTHER" id="PTHR10422">
    <property type="entry name" value="CYTOCHROME C OXIDASE SUBUNIT 1"/>
    <property type="match status" value="1"/>
</dbReference>
<evidence type="ECO:0000259" key="17">
    <source>
        <dbReference type="PROSITE" id="PS50855"/>
    </source>
</evidence>
<feature type="transmembrane region" description="Helical" evidence="16">
    <location>
        <begin position="114"/>
        <end position="133"/>
    </location>
</feature>
<proteinExistence type="inferred from homology"/>
<feature type="transmembrane region" description="Helical" evidence="16">
    <location>
        <begin position="379"/>
        <end position="399"/>
    </location>
</feature>
<comment type="subcellular location">
    <subcellularLocation>
        <location evidence="16">Cell membrane</location>
        <topology evidence="16">Multi-pass membrane protein</topology>
    </subcellularLocation>
    <subcellularLocation>
        <location evidence="1">Membrane</location>
        <topology evidence="1">Multi-pass membrane protein</topology>
    </subcellularLocation>
</comment>
<evidence type="ECO:0000256" key="6">
    <source>
        <dbReference type="ARBA" id="ARBA00022692"/>
    </source>
</evidence>
<keyword evidence="16" id="KW-1003">Cell membrane</keyword>
<evidence type="ECO:0000256" key="13">
    <source>
        <dbReference type="ARBA" id="ARBA00023136"/>
    </source>
</evidence>
<dbReference type="GO" id="GO:0046872">
    <property type="term" value="F:metal ion binding"/>
    <property type="evidence" value="ECO:0007669"/>
    <property type="project" value="UniProtKB-KW"/>
</dbReference>
<keyword evidence="18" id="KW-0560">Oxidoreductase</keyword>
<dbReference type="GO" id="GO:0015990">
    <property type="term" value="P:electron transport coupled proton transport"/>
    <property type="evidence" value="ECO:0007669"/>
    <property type="project" value="InterPro"/>
</dbReference>
<keyword evidence="12 16" id="KW-0186">Copper</keyword>
<dbReference type="Pfam" id="PF00115">
    <property type="entry name" value="COX1"/>
    <property type="match status" value="1"/>
</dbReference>
<evidence type="ECO:0000256" key="10">
    <source>
        <dbReference type="ARBA" id="ARBA00022989"/>
    </source>
</evidence>
<name>A0A212IYY2_9DELT</name>
<keyword evidence="3 15" id="KW-0813">Transport</keyword>
<dbReference type="Gene3D" id="1.20.210.10">
    <property type="entry name" value="Cytochrome c oxidase-like, subunit I domain"/>
    <property type="match status" value="1"/>
</dbReference>
<dbReference type="AlphaFoldDB" id="A0A212IYY2"/>
<protein>
    <recommendedName>
        <fullName evidence="16">Cytochrome c oxidase subunit 1</fullName>
        <ecNumber evidence="16">7.1.1.9</ecNumber>
    </recommendedName>
</protein>
<evidence type="ECO:0000256" key="3">
    <source>
        <dbReference type="ARBA" id="ARBA00022448"/>
    </source>
</evidence>
<evidence type="ECO:0000256" key="9">
    <source>
        <dbReference type="ARBA" id="ARBA00022982"/>
    </source>
</evidence>
<keyword evidence="9 15" id="KW-0249">Electron transport</keyword>
<feature type="transmembrane region" description="Helical" evidence="16">
    <location>
        <begin position="196"/>
        <end position="220"/>
    </location>
</feature>
<comment type="similarity">
    <text evidence="15">Belongs to the heme-copper respiratory oxidase family.</text>
</comment>
<dbReference type="GO" id="GO:0004129">
    <property type="term" value="F:cytochrome-c oxidase activity"/>
    <property type="evidence" value="ECO:0007669"/>
    <property type="project" value="UniProtKB-EC"/>
</dbReference>
<feature type="transmembrane region" description="Helical" evidence="16">
    <location>
        <begin position="30"/>
        <end position="53"/>
    </location>
</feature>
<dbReference type="PROSITE" id="PS50855">
    <property type="entry name" value="COX1"/>
    <property type="match status" value="1"/>
</dbReference>
<evidence type="ECO:0000256" key="2">
    <source>
        <dbReference type="ARBA" id="ARBA00004673"/>
    </source>
</evidence>
<evidence type="ECO:0000256" key="4">
    <source>
        <dbReference type="ARBA" id="ARBA00022617"/>
    </source>
</evidence>
<keyword evidence="5 15" id="KW-0679">Respiratory chain</keyword>
<evidence type="ECO:0000256" key="14">
    <source>
        <dbReference type="ARBA" id="ARBA00047816"/>
    </source>
</evidence>
<keyword evidence="13 16" id="KW-0472">Membrane</keyword>
<comment type="catalytic activity">
    <reaction evidence="14 16">
        <text>4 Fe(II)-[cytochrome c] + O2 + 8 H(+)(in) = 4 Fe(III)-[cytochrome c] + 2 H2O + 4 H(+)(out)</text>
        <dbReference type="Rhea" id="RHEA:11436"/>
        <dbReference type="Rhea" id="RHEA-COMP:10350"/>
        <dbReference type="Rhea" id="RHEA-COMP:14399"/>
        <dbReference type="ChEBI" id="CHEBI:15377"/>
        <dbReference type="ChEBI" id="CHEBI:15378"/>
        <dbReference type="ChEBI" id="CHEBI:15379"/>
        <dbReference type="ChEBI" id="CHEBI:29033"/>
        <dbReference type="ChEBI" id="CHEBI:29034"/>
        <dbReference type="EC" id="7.1.1.9"/>
    </reaction>
</comment>
<feature type="transmembrane region" description="Helical" evidence="16">
    <location>
        <begin position="240"/>
        <end position="264"/>
    </location>
</feature>
<keyword evidence="4 15" id="KW-0349">Heme</keyword>
<evidence type="ECO:0000256" key="15">
    <source>
        <dbReference type="RuleBase" id="RU000370"/>
    </source>
</evidence>
<dbReference type="InterPro" id="IPR014241">
    <property type="entry name" value="Cyt_c_oxidase_su1_bac"/>
</dbReference>
<keyword evidence="7 16" id="KW-0479">Metal-binding</keyword>
<dbReference type="EMBL" id="FLUQ01000001">
    <property type="protein sequence ID" value="SBV92409.1"/>
    <property type="molecule type" value="Genomic_DNA"/>
</dbReference>
<feature type="transmembrane region" description="Helical" evidence="16">
    <location>
        <begin position="419"/>
        <end position="439"/>
    </location>
</feature>
<keyword evidence="6 15" id="KW-0812">Transmembrane</keyword>
<evidence type="ECO:0000256" key="8">
    <source>
        <dbReference type="ARBA" id="ARBA00022967"/>
    </source>
</evidence>
<accession>A0A212IYY2</accession>
<keyword evidence="10 16" id="KW-1133">Transmembrane helix</keyword>
<evidence type="ECO:0000313" key="18">
    <source>
        <dbReference type="EMBL" id="SBV92409.1"/>
    </source>
</evidence>
<evidence type="ECO:0000256" key="7">
    <source>
        <dbReference type="ARBA" id="ARBA00022723"/>
    </source>
</evidence>
<dbReference type="GO" id="GO:0022904">
    <property type="term" value="P:respiratory electron transport chain"/>
    <property type="evidence" value="ECO:0007669"/>
    <property type="project" value="TreeGrafter"/>
</dbReference>
<dbReference type="GO" id="GO:0020037">
    <property type="term" value="F:heme binding"/>
    <property type="evidence" value="ECO:0007669"/>
    <property type="project" value="InterPro"/>
</dbReference>
<dbReference type="PRINTS" id="PR01165">
    <property type="entry name" value="CYCOXIDASEI"/>
</dbReference>
<feature type="domain" description="Cytochrome oxidase subunit I profile" evidence="17">
    <location>
        <begin position="18"/>
        <end position="521"/>
    </location>
</feature>
<feature type="transmembrane region" description="Helical" evidence="16">
    <location>
        <begin position="459"/>
        <end position="483"/>
    </location>
</feature>
<comment type="function">
    <text evidence="16">Cytochrome c oxidase is the component of the respiratory chain that catalyzes the reduction of oxygen to water. Subunits 1-3 form the functional core of the enzyme complex. CO I is the catalytic subunit of the enzyme. Electrons originating in cytochrome c are transferred via the copper A center of subunit 2 and heme A of subunit 1 to the bimetallic center formed by heme A3 and copper B.</text>
</comment>
<dbReference type="InterPro" id="IPR023616">
    <property type="entry name" value="Cyt_c_oxase-like_su1_dom"/>
</dbReference>
<dbReference type="PROSITE" id="PS00077">
    <property type="entry name" value="COX1_CUB"/>
    <property type="match status" value="1"/>
</dbReference>
<keyword evidence="8" id="KW-1278">Translocase</keyword>
<feature type="transmembrane region" description="Helical" evidence="16">
    <location>
        <begin position="276"/>
        <end position="298"/>
    </location>
</feature>
<dbReference type="PANTHER" id="PTHR10422:SF18">
    <property type="entry name" value="CYTOCHROME C OXIDASE SUBUNIT 1"/>
    <property type="match status" value="1"/>
</dbReference>
<dbReference type="InterPro" id="IPR036927">
    <property type="entry name" value="Cyt_c_oxase-like_su1_sf"/>
</dbReference>
<dbReference type="NCBIfam" id="TIGR02891">
    <property type="entry name" value="CtaD_CoxA"/>
    <property type="match status" value="1"/>
</dbReference>
<feature type="transmembrane region" description="Helical" evidence="16">
    <location>
        <begin position="310"/>
        <end position="334"/>
    </location>
</feature>